<sequence length="559" mass="61197">MSRRRSLPASNDNRDNTPRHVIDKTLARNAPSQFKSLHGNSPPRVFIKPKSGSSQTRTGSNDKLARRASLIAVPTNQQCNNRRVSFTLSKPMHAPRRSTSLHHTAINSMNIPASKLPRSSTLMRHASAGPVANRGVDADVGHFIQSSVCNRKDRTAPTKATSASAPLSPKNKENDPSTQLSSERTSGKHTQPRPKRTFTRRQSPLVPDELRQDESPPRKVFLLPKVDENVPKPPVPRRSSLRPAPPQLKSDTTPKKQTNIPSLPTIIMKHTPTKVTSAQHLFDVEIMKMSTGSSGSGIRQVDTIELAPKRKSKPRPFLLPPTSAALASLTSLSSILSLPSQVLKHTPLGAQSSSSPSSSPCLSKARMKTIWTMLDEMKLIRSGGLLSDADALAPESGVCVVPLCKRLRNGINESGSPVDAVLRRTPARSSSTPYHLVASSARRSRLETPSVVPPVPSISYALAHARAEWRNHPAEDPLRKTNDGEKYNWTLVDVKKPQRLRRRSTLGKPMISAGYGVSITTRDTMTARKPSLLTRAQTMVKLKFSGSKRVVGRGDPMWT</sequence>
<feature type="compositionally biased region" description="Basic and acidic residues" evidence="1">
    <location>
        <begin position="208"/>
        <end position="217"/>
    </location>
</feature>
<feature type="compositionally biased region" description="Basic and acidic residues" evidence="1">
    <location>
        <begin position="12"/>
        <end position="26"/>
    </location>
</feature>
<organism evidence="2 3">
    <name type="scientific">Sanghuangporus baumii</name>
    <name type="common">Phellinus baumii</name>
    <dbReference type="NCBI Taxonomy" id="108892"/>
    <lineage>
        <taxon>Eukaryota</taxon>
        <taxon>Fungi</taxon>
        <taxon>Dikarya</taxon>
        <taxon>Basidiomycota</taxon>
        <taxon>Agaricomycotina</taxon>
        <taxon>Agaricomycetes</taxon>
        <taxon>Hymenochaetales</taxon>
        <taxon>Hymenochaetaceae</taxon>
        <taxon>Sanghuangporus</taxon>
    </lineage>
</organism>
<feature type="compositionally biased region" description="Polar residues" evidence="1">
    <location>
        <begin position="51"/>
        <end position="61"/>
    </location>
</feature>
<dbReference type="EMBL" id="LNZH02000072">
    <property type="protein sequence ID" value="OCB91688.1"/>
    <property type="molecule type" value="Genomic_DNA"/>
</dbReference>
<evidence type="ECO:0000256" key="1">
    <source>
        <dbReference type="SAM" id="MobiDB-lite"/>
    </source>
</evidence>
<feature type="compositionally biased region" description="Basic residues" evidence="1">
    <location>
        <begin position="190"/>
        <end position="199"/>
    </location>
</feature>
<keyword evidence="3" id="KW-1185">Reference proteome</keyword>
<protein>
    <submittedName>
        <fullName evidence="2">Uncharacterized protein</fullName>
    </submittedName>
</protein>
<feature type="compositionally biased region" description="Low complexity" evidence="1">
    <location>
        <begin position="157"/>
        <end position="169"/>
    </location>
</feature>
<feature type="compositionally biased region" description="Polar residues" evidence="1">
    <location>
        <begin position="249"/>
        <end position="260"/>
    </location>
</feature>
<reference evidence="2" key="1">
    <citation type="submission" date="2016-06" db="EMBL/GenBank/DDBJ databases">
        <title>Draft Genome sequence of the fungus Inonotus baumii.</title>
        <authorList>
            <person name="Zhu H."/>
            <person name="Lin W."/>
        </authorList>
    </citation>
    <scope>NUCLEOTIDE SEQUENCE</scope>
    <source>
        <strain evidence="2">821</strain>
    </source>
</reference>
<name>A0A9Q5I4N6_SANBA</name>
<dbReference type="Proteomes" id="UP000757232">
    <property type="component" value="Unassembled WGS sequence"/>
</dbReference>
<accession>A0A9Q5I4N6</accession>
<comment type="caution">
    <text evidence="2">The sequence shown here is derived from an EMBL/GenBank/DDBJ whole genome shotgun (WGS) entry which is preliminary data.</text>
</comment>
<feature type="region of interest" description="Disordered" evidence="1">
    <location>
        <begin position="1"/>
        <end position="62"/>
    </location>
</feature>
<evidence type="ECO:0000313" key="3">
    <source>
        <dbReference type="Proteomes" id="UP000757232"/>
    </source>
</evidence>
<feature type="compositionally biased region" description="Polar residues" evidence="1">
    <location>
        <begin position="30"/>
        <end position="39"/>
    </location>
</feature>
<evidence type="ECO:0000313" key="2">
    <source>
        <dbReference type="EMBL" id="OCB91688.1"/>
    </source>
</evidence>
<dbReference type="AlphaFoldDB" id="A0A9Q5I4N6"/>
<gene>
    <name evidence="2" type="ORF">A7U60_g1040</name>
</gene>
<proteinExistence type="predicted"/>
<feature type="region of interest" description="Disordered" evidence="1">
    <location>
        <begin position="151"/>
        <end position="260"/>
    </location>
</feature>
<dbReference type="OrthoDB" id="3268464at2759"/>